<evidence type="ECO:0000313" key="12">
    <source>
        <dbReference type="Proteomes" id="UP001623349"/>
    </source>
</evidence>
<dbReference type="PANTHER" id="PTHR12002">
    <property type="entry name" value="CLAUDIN"/>
    <property type="match status" value="1"/>
</dbReference>
<dbReference type="Gene3D" id="1.20.140.150">
    <property type="match status" value="1"/>
</dbReference>
<dbReference type="Proteomes" id="UP001623349">
    <property type="component" value="Unassembled WGS sequence"/>
</dbReference>
<keyword evidence="7" id="KW-0965">Cell junction</keyword>
<feature type="transmembrane region" description="Helical" evidence="10">
    <location>
        <begin position="134"/>
        <end position="155"/>
    </location>
</feature>
<evidence type="ECO:0000256" key="1">
    <source>
        <dbReference type="ARBA" id="ARBA00004435"/>
    </source>
</evidence>
<reference evidence="11 12" key="1">
    <citation type="submission" date="2024-08" db="EMBL/GenBank/DDBJ databases">
        <title>The draft genome of Apodemus speciosus.</title>
        <authorList>
            <person name="Nabeshima K."/>
            <person name="Suzuki S."/>
            <person name="Onuma M."/>
        </authorList>
    </citation>
    <scope>NUCLEOTIDE SEQUENCE [LARGE SCALE GENOMIC DNA]</scope>
    <source>
        <strain evidence="11">IB14-021</strain>
    </source>
</reference>
<protein>
    <submittedName>
        <fullName evidence="11">Predicted gene, EG434881</fullName>
    </submittedName>
</protein>
<feature type="transmembrane region" description="Helical" evidence="10">
    <location>
        <begin position="167"/>
        <end position="190"/>
    </location>
</feature>
<accession>A0ABQ0FVR7</accession>
<comment type="subcellular location">
    <subcellularLocation>
        <location evidence="1">Cell junction</location>
        <location evidence="1">Tight junction</location>
    </subcellularLocation>
    <subcellularLocation>
        <location evidence="2">Cell membrane</location>
        <topology evidence="2">Multi-pass membrane protein</topology>
    </subcellularLocation>
</comment>
<dbReference type="InterPro" id="IPR006187">
    <property type="entry name" value="Claudin"/>
</dbReference>
<evidence type="ECO:0000256" key="6">
    <source>
        <dbReference type="ARBA" id="ARBA00022692"/>
    </source>
</evidence>
<keyword evidence="4" id="KW-0796">Tight junction</keyword>
<keyword evidence="12" id="KW-1185">Reference proteome</keyword>
<evidence type="ECO:0000256" key="4">
    <source>
        <dbReference type="ARBA" id="ARBA00022427"/>
    </source>
</evidence>
<comment type="caution">
    <text evidence="11">The sequence shown here is derived from an EMBL/GenBank/DDBJ whole genome shotgun (WGS) entry which is preliminary data.</text>
</comment>
<evidence type="ECO:0000256" key="8">
    <source>
        <dbReference type="ARBA" id="ARBA00022989"/>
    </source>
</evidence>
<keyword evidence="5" id="KW-1003">Cell membrane</keyword>
<evidence type="ECO:0000256" key="2">
    <source>
        <dbReference type="ARBA" id="ARBA00004651"/>
    </source>
</evidence>
<keyword evidence="9 10" id="KW-0472">Membrane</keyword>
<evidence type="ECO:0000256" key="7">
    <source>
        <dbReference type="ARBA" id="ARBA00022949"/>
    </source>
</evidence>
<evidence type="ECO:0000256" key="3">
    <source>
        <dbReference type="ARBA" id="ARBA00008295"/>
    </source>
</evidence>
<sequence length="279" mass="31687">MRCLSSYPSPVLVTPTLINIPSDLEDWCYCHTPNGSFHTQHKKAFAGVKEWIFRVTGFICSLLSSGLGIILASSRYWRLWEFDNNIVQFVYIGLWEAYYHWEFNYSGTESIILVSRPVNSTWTISPEFQCARNLIFLAILLKPVVVIFTSASIRVSIIKASVPDIQIVCYKCSILILILSSLCTIISVTWNHVVDLYGETTLDFPPNFPVKKEALIKKHSTHVFPLGLLTTTLSLLSIIMFLFEIRSLKVQSKLNAQRSYKQSEDSTINEESGVCPMCQ</sequence>
<evidence type="ECO:0000256" key="10">
    <source>
        <dbReference type="SAM" id="Phobius"/>
    </source>
</evidence>
<evidence type="ECO:0000313" key="11">
    <source>
        <dbReference type="EMBL" id="GAB1303342.1"/>
    </source>
</evidence>
<keyword evidence="6 10" id="KW-0812">Transmembrane</keyword>
<feature type="transmembrane region" description="Helical" evidence="10">
    <location>
        <begin position="223"/>
        <end position="243"/>
    </location>
</feature>
<feature type="transmembrane region" description="Helical" evidence="10">
    <location>
        <begin position="51"/>
        <end position="72"/>
    </location>
</feature>
<evidence type="ECO:0000256" key="9">
    <source>
        <dbReference type="ARBA" id="ARBA00023136"/>
    </source>
</evidence>
<keyword evidence="8 10" id="KW-1133">Transmembrane helix</keyword>
<evidence type="ECO:0000256" key="5">
    <source>
        <dbReference type="ARBA" id="ARBA00022475"/>
    </source>
</evidence>
<dbReference type="EMBL" id="BAAFST010000105">
    <property type="protein sequence ID" value="GAB1303342.1"/>
    <property type="molecule type" value="Genomic_DNA"/>
</dbReference>
<name>A0ABQ0FVR7_APOSI</name>
<gene>
    <name evidence="11" type="ORF">APTSU1_001858400</name>
</gene>
<comment type="similarity">
    <text evidence="3">Belongs to the claudin family.</text>
</comment>
<organism evidence="11 12">
    <name type="scientific">Apodemus speciosus</name>
    <name type="common">Large Japanese field mouse</name>
    <dbReference type="NCBI Taxonomy" id="105296"/>
    <lineage>
        <taxon>Eukaryota</taxon>
        <taxon>Metazoa</taxon>
        <taxon>Chordata</taxon>
        <taxon>Craniata</taxon>
        <taxon>Vertebrata</taxon>
        <taxon>Euteleostomi</taxon>
        <taxon>Mammalia</taxon>
        <taxon>Eutheria</taxon>
        <taxon>Euarchontoglires</taxon>
        <taxon>Glires</taxon>
        <taxon>Rodentia</taxon>
        <taxon>Myomorpha</taxon>
        <taxon>Muroidea</taxon>
        <taxon>Muridae</taxon>
        <taxon>Murinae</taxon>
        <taxon>Apodemus</taxon>
    </lineage>
</organism>
<proteinExistence type="inferred from homology"/>